<feature type="region of interest" description="Disordered" evidence="1">
    <location>
        <begin position="128"/>
        <end position="181"/>
    </location>
</feature>
<dbReference type="OrthoDB" id="429991at2759"/>
<dbReference type="InterPro" id="IPR010736">
    <property type="entry name" value="SHIPPO-rpt"/>
</dbReference>
<evidence type="ECO:0000313" key="3">
    <source>
        <dbReference type="Proteomes" id="UP000593567"/>
    </source>
</evidence>
<dbReference type="GO" id="GO:0005856">
    <property type="term" value="C:cytoskeleton"/>
    <property type="evidence" value="ECO:0007669"/>
    <property type="project" value="TreeGrafter"/>
</dbReference>
<evidence type="ECO:0000313" key="2">
    <source>
        <dbReference type="EMBL" id="KAF6027561.1"/>
    </source>
</evidence>
<dbReference type="PANTHER" id="PTHR21580:SF28">
    <property type="entry name" value="BOREALIN N-TERMINAL DOMAIN-CONTAINING PROTEIN-RELATED"/>
    <property type="match status" value="1"/>
</dbReference>
<organism evidence="2 3">
    <name type="scientific">Bugula neritina</name>
    <name type="common">Brown bryozoan</name>
    <name type="synonym">Sertularia neritina</name>
    <dbReference type="NCBI Taxonomy" id="10212"/>
    <lineage>
        <taxon>Eukaryota</taxon>
        <taxon>Metazoa</taxon>
        <taxon>Spiralia</taxon>
        <taxon>Lophotrochozoa</taxon>
        <taxon>Bryozoa</taxon>
        <taxon>Gymnolaemata</taxon>
        <taxon>Cheilostomatida</taxon>
        <taxon>Flustrina</taxon>
        <taxon>Buguloidea</taxon>
        <taxon>Bugulidae</taxon>
        <taxon>Bugula</taxon>
    </lineage>
</organism>
<dbReference type="Pfam" id="PF07004">
    <property type="entry name" value="SHIPPO-rpt"/>
    <property type="match status" value="3"/>
</dbReference>
<keyword evidence="3" id="KW-1185">Reference proteome</keyword>
<dbReference type="EMBL" id="VXIV02002069">
    <property type="protein sequence ID" value="KAF6027561.1"/>
    <property type="molecule type" value="Genomic_DNA"/>
</dbReference>
<reference evidence="2" key="1">
    <citation type="submission" date="2020-06" db="EMBL/GenBank/DDBJ databases">
        <title>Draft genome of Bugula neritina, a colonial animal packing powerful symbionts and potential medicines.</title>
        <authorList>
            <person name="Rayko M."/>
        </authorList>
    </citation>
    <scope>NUCLEOTIDE SEQUENCE [LARGE SCALE GENOMIC DNA]</scope>
    <source>
        <strain evidence="2">Kwan_BN1</strain>
    </source>
</reference>
<accession>A0A7J7JPF4</accession>
<feature type="region of interest" description="Disordered" evidence="1">
    <location>
        <begin position="81"/>
        <end position="114"/>
    </location>
</feature>
<gene>
    <name evidence="2" type="ORF">EB796_014127</name>
</gene>
<dbReference type="PANTHER" id="PTHR21580">
    <property type="entry name" value="SHIPPO-1-RELATED"/>
    <property type="match status" value="1"/>
</dbReference>
<name>A0A7J7JPF4_BUGNE</name>
<evidence type="ECO:0000256" key="1">
    <source>
        <dbReference type="SAM" id="MobiDB-lite"/>
    </source>
</evidence>
<comment type="caution">
    <text evidence="2">The sequence shown here is derived from an EMBL/GenBank/DDBJ whole genome shotgun (WGS) entry which is preliminary data.</text>
</comment>
<dbReference type="AlphaFoldDB" id="A0A7J7JPF4"/>
<dbReference type="Proteomes" id="UP000593567">
    <property type="component" value="Unassembled WGS sequence"/>
</dbReference>
<sequence length="212" mass="23342">MYDYVKPRGPVAAMYSSPGPAYKLPGLVGQPNHDPRSVHERRPAYPFGVRHGKFKVPGAGTYAPESTGQMGYFRHPAYSFGSRHRHRRADTTPAPNGYTLPGMTGQTKQSGKKQAPIYSLTGRSKIGGFHEDLKKTPGPGAYSTTDPSTFKERRPQYSMTSRNTMPGDGTQKPGPGAHSPERVYATRRSAPCYSFGIRHTQYEAPLIIDVQE</sequence>
<dbReference type="InterPro" id="IPR051291">
    <property type="entry name" value="CIMAP"/>
</dbReference>
<proteinExistence type="predicted"/>
<protein>
    <submittedName>
        <fullName evidence="2">ODF3</fullName>
    </submittedName>
</protein>